<evidence type="ECO:0000256" key="2">
    <source>
        <dbReference type="ARBA" id="ARBA00005810"/>
    </source>
</evidence>
<dbReference type="GO" id="GO:0046656">
    <property type="term" value="P:folic acid biosynthetic process"/>
    <property type="evidence" value="ECO:0007669"/>
    <property type="project" value="UniProtKB-KW"/>
</dbReference>
<evidence type="ECO:0000256" key="9">
    <source>
        <dbReference type="ARBA" id="ARBA00022909"/>
    </source>
</evidence>
<evidence type="ECO:0000256" key="6">
    <source>
        <dbReference type="ARBA" id="ARBA00022741"/>
    </source>
</evidence>
<dbReference type="EMBL" id="RCNT01000011">
    <property type="protein sequence ID" value="RMA40794.1"/>
    <property type="molecule type" value="Genomic_DNA"/>
</dbReference>
<dbReference type="EC" id="2.7.6.3" evidence="3"/>
<dbReference type="InterPro" id="IPR000550">
    <property type="entry name" value="Hppk"/>
</dbReference>
<dbReference type="NCBIfam" id="TIGR01498">
    <property type="entry name" value="folK"/>
    <property type="match status" value="1"/>
</dbReference>
<dbReference type="GO" id="GO:0003848">
    <property type="term" value="F:2-amino-4-hydroxy-6-hydroxymethyldihydropteridine diphosphokinase activity"/>
    <property type="evidence" value="ECO:0007669"/>
    <property type="project" value="UniProtKB-EC"/>
</dbReference>
<evidence type="ECO:0000313" key="15">
    <source>
        <dbReference type="Proteomes" id="UP000281343"/>
    </source>
</evidence>
<keyword evidence="15" id="KW-1185">Reference proteome</keyword>
<dbReference type="GO" id="GO:0046654">
    <property type="term" value="P:tetrahydrofolate biosynthetic process"/>
    <property type="evidence" value="ECO:0007669"/>
    <property type="project" value="UniProtKB-UniPathway"/>
</dbReference>
<proteinExistence type="inferred from homology"/>
<dbReference type="PANTHER" id="PTHR43071">
    <property type="entry name" value="2-AMINO-4-HYDROXY-6-HYDROXYMETHYLDIHYDROPTERIDINE PYROPHOSPHOKINASE"/>
    <property type="match status" value="1"/>
</dbReference>
<dbReference type="GO" id="GO:0005524">
    <property type="term" value="F:ATP binding"/>
    <property type="evidence" value="ECO:0007669"/>
    <property type="project" value="UniProtKB-KW"/>
</dbReference>
<dbReference type="RefSeq" id="WP_121899481.1">
    <property type="nucleotide sequence ID" value="NZ_RCNT01000011.1"/>
</dbReference>
<dbReference type="Gene3D" id="3.30.70.560">
    <property type="entry name" value="7,8-Dihydro-6-hydroxymethylpterin-pyrophosphokinase HPPK"/>
    <property type="match status" value="1"/>
</dbReference>
<dbReference type="Proteomes" id="UP000281343">
    <property type="component" value="Unassembled WGS sequence"/>
</dbReference>
<protein>
    <recommendedName>
        <fullName evidence="4">2-amino-4-hydroxy-6-hydroxymethyldihydropteridine pyrophosphokinase</fullName>
        <ecNumber evidence="3">2.7.6.3</ecNumber>
    </recommendedName>
    <alternativeName>
        <fullName evidence="11">6-hydroxymethyl-7,8-dihydropterin pyrophosphokinase</fullName>
    </alternativeName>
    <alternativeName>
        <fullName evidence="12">7,8-dihydro-6-hydroxymethylpterin-pyrophosphokinase</fullName>
    </alternativeName>
</protein>
<comment type="caution">
    <text evidence="14">The sequence shown here is derived from an EMBL/GenBank/DDBJ whole genome shotgun (WGS) entry which is preliminary data.</text>
</comment>
<dbReference type="CDD" id="cd00483">
    <property type="entry name" value="HPPK"/>
    <property type="match status" value="1"/>
</dbReference>
<evidence type="ECO:0000256" key="3">
    <source>
        <dbReference type="ARBA" id="ARBA00013253"/>
    </source>
</evidence>
<keyword evidence="5 14" id="KW-0808">Transferase</keyword>
<dbReference type="GO" id="GO:0016301">
    <property type="term" value="F:kinase activity"/>
    <property type="evidence" value="ECO:0007669"/>
    <property type="project" value="UniProtKB-KW"/>
</dbReference>
<comment type="similarity">
    <text evidence="2">Belongs to the HPPK family.</text>
</comment>
<comment type="pathway">
    <text evidence="1">Cofactor biosynthesis; tetrahydrofolate biosynthesis; 2-amino-4-hydroxy-6-hydroxymethyl-7,8-dihydropteridine diphosphate from 7,8-dihydroneopterin triphosphate: step 4/4.</text>
</comment>
<keyword evidence="8" id="KW-0067">ATP-binding</keyword>
<evidence type="ECO:0000256" key="12">
    <source>
        <dbReference type="ARBA" id="ARBA00033413"/>
    </source>
</evidence>
<evidence type="ECO:0000256" key="5">
    <source>
        <dbReference type="ARBA" id="ARBA00022679"/>
    </source>
</evidence>
<gene>
    <name evidence="14" type="primary">folK</name>
    <name evidence="14" type="ORF">D9R08_17810</name>
</gene>
<evidence type="ECO:0000256" key="7">
    <source>
        <dbReference type="ARBA" id="ARBA00022777"/>
    </source>
</evidence>
<dbReference type="PANTHER" id="PTHR43071:SF1">
    <property type="entry name" value="2-AMINO-4-HYDROXY-6-HYDROXYMETHYLDIHYDROPTERIDINE PYROPHOSPHOKINASE"/>
    <property type="match status" value="1"/>
</dbReference>
<keyword evidence="9" id="KW-0289">Folate biosynthesis</keyword>
<evidence type="ECO:0000256" key="11">
    <source>
        <dbReference type="ARBA" id="ARBA00029766"/>
    </source>
</evidence>
<evidence type="ECO:0000313" key="14">
    <source>
        <dbReference type="EMBL" id="RMA40794.1"/>
    </source>
</evidence>
<keyword evidence="7 14" id="KW-0418">Kinase</keyword>
<feature type="domain" description="7,8-dihydro-6-hydroxymethylpterin-pyrophosphokinase" evidence="13">
    <location>
        <begin position="1"/>
        <end position="149"/>
    </location>
</feature>
<dbReference type="InterPro" id="IPR035907">
    <property type="entry name" value="Hppk_sf"/>
</dbReference>
<accession>A0A3L9XW02</accession>
<organism evidence="14 15">
    <name type="scientific">Rhodophyticola porphyridii</name>
    <dbReference type="NCBI Taxonomy" id="1852017"/>
    <lineage>
        <taxon>Bacteria</taxon>
        <taxon>Pseudomonadati</taxon>
        <taxon>Pseudomonadota</taxon>
        <taxon>Alphaproteobacteria</taxon>
        <taxon>Rhodobacterales</taxon>
        <taxon>Roseobacteraceae</taxon>
        <taxon>Rhodophyticola</taxon>
    </lineage>
</organism>
<evidence type="ECO:0000256" key="8">
    <source>
        <dbReference type="ARBA" id="ARBA00022840"/>
    </source>
</evidence>
<dbReference type="AlphaFoldDB" id="A0A3L9XW02"/>
<reference evidence="14 15" key="1">
    <citation type="submission" date="2018-10" db="EMBL/GenBank/DDBJ databases">
        <authorList>
            <person name="Jung H.S."/>
            <person name="Jeon C.O."/>
        </authorList>
    </citation>
    <scope>NUCLEOTIDE SEQUENCE [LARGE SCALE GENOMIC DNA]</scope>
    <source>
        <strain evidence="14 15">MA-7-27</strain>
    </source>
</reference>
<name>A0A3L9XW02_9RHOB</name>
<evidence type="ECO:0000256" key="1">
    <source>
        <dbReference type="ARBA" id="ARBA00005051"/>
    </source>
</evidence>
<evidence type="ECO:0000259" key="13">
    <source>
        <dbReference type="Pfam" id="PF01288"/>
    </source>
</evidence>
<sequence length="193" mass="21219">MGSNVSHEGNAPISVVCAAMSELTNGENVAAVFSRLYRTPAFPPGAGPDFINAALAIDWPGDAQVLLARLHEIERGFGRTRRTRWEARVLDLDLIALGDRVWPDPETQTEWRNLPSDAAARRAPEMLVLPHPRMGERIFVLAPLADIAPDWRHPVTGRTVREMLNALPQADHDAIEVVEPPAGALPFPPLSYK</sequence>
<dbReference type="OrthoDB" id="9808041at2"/>
<evidence type="ECO:0000256" key="10">
    <source>
        <dbReference type="ARBA" id="ARBA00029409"/>
    </source>
</evidence>
<dbReference type="SUPFAM" id="SSF55083">
    <property type="entry name" value="6-hydroxymethyl-7,8-dihydropterin pyrophosphokinase, HPPK"/>
    <property type="match status" value="1"/>
</dbReference>
<comment type="function">
    <text evidence="10">Catalyzes the transfer of pyrophosphate from adenosine triphosphate (ATP) to 6-hydroxymethyl-7,8-dihydropterin, an enzymatic step in folate biosynthesis pathway.</text>
</comment>
<keyword evidence="6" id="KW-0547">Nucleotide-binding</keyword>
<evidence type="ECO:0000256" key="4">
    <source>
        <dbReference type="ARBA" id="ARBA00016218"/>
    </source>
</evidence>
<dbReference type="UniPathway" id="UPA00077">
    <property type="reaction ID" value="UER00155"/>
</dbReference>
<dbReference type="Pfam" id="PF01288">
    <property type="entry name" value="HPPK"/>
    <property type="match status" value="1"/>
</dbReference>